<evidence type="ECO:0000313" key="5">
    <source>
        <dbReference type="EMBL" id="KEY64944.1"/>
    </source>
</evidence>
<accession>A0A084AI15</accession>
<dbReference type="Gene3D" id="1.20.58.90">
    <property type="match status" value="1"/>
</dbReference>
<evidence type="ECO:0000256" key="2">
    <source>
        <dbReference type="ARBA" id="ARBA00023186"/>
    </source>
</evidence>
<reference evidence="5 6" key="1">
    <citation type="journal article" date="2014" name="BMC Genomics">
        <title>Comparative genome sequencing reveals chemotype-specific gene clusters in the toxigenic black mold Stachybotrys.</title>
        <authorList>
            <person name="Semeiks J."/>
            <person name="Borek D."/>
            <person name="Otwinowski Z."/>
            <person name="Grishin N.V."/>
        </authorList>
    </citation>
    <scope>NUCLEOTIDE SEQUENCE [LARGE SCALE GENOMIC DNA]</scope>
    <source>
        <strain evidence="6">CBS 109288 / IBT 7711</strain>
    </source>
</reference>
<keyword evidence="3" id="KW-0206">Cytoskeleton</keyword>
<name>A0A084AI15_STACB</name>
<keyword evidence="2 3" id="KW-0143">Chaperone</keyword>
<dbReference type="SUPFAM" id="SSF46988">
    <property type="entry name" value="Tubulin chaperone cofactor A"/>
    <property type="match status" value="1"/>
</dbReference>
<dbReference type="InterPro" id="IPR036126">
    <property type="entry name" value="TBCA_sf"/>
</dbReference>
<dbReference type="GO" id="GO:0007023">
    <property type="term" value="P:post-chaperonin tubulin folding pathway"/>
    <property type="evidence" value="ECO:0007669"/>
    <property type="project" value="UniProtKB-UniRule"/>
</dbReference>
<gene>
    <name evidence="5" type="ORF">S7711_08943</name>
</gene>
<dbReference type="HOGENOM" id="CLU_130569_0_1_1"/>
<sequence length="122" mass="13497">MPPPSHLAIATSSVRRLLKEEASYRQELVDQQRQIKALEEKTKNGQAGDDEDGNAEFMLKQHQLAAEETKAVFEPLQKRIADAVTKLENQIELRERSGAPEAEMEQAKAVLAEAKAAQNGTS</sequence>
<protein>
    <recommendedName>
        <fullName evidence="3">Tubulin-specific chaperone A</fullName>
    </recommendedName>
</protein>
<dbReference type="GO" id="GO:0048487">
    <property type="term" value="F:beta-tubulin binding"/>
    <property type="evidence" value="ECO:0007669"/>
    <property type="project" value="InterPro"/>
</dbReference>
<keyword evidence="6" id="KW-1185">Reference proteome</keyword>
<dbReference type="AlphaFoldDB" id="A0A084AI15"/>
<comment type="subcellular location">
    <subcellularLocation>
        <location evidence="3">Cytoplasm</location>
        <location evidence="3">Cytoskeleton</location>
    </subcellularLocation>
</comment>
<dbReference type="GO" id="GO:0005874">
    <property type="term" value="C:microtubule"/>
    <property type="evidence" value="ECO:0007669"/>
    <property type="project" value="UniProtKB-KW"/>
</dbReference>
<comment type="subunit">
    <text evidence="3">Supercomplex made of cofactors A to E. Cofactors A and D function by capturing and stabilizing tubulin in a quasi-native conformation. Cofactor E binds to the cofactor D-tubulin complex; interaction with cofactor C then causes the release of tubulin polypeptides that are committed to the native state.</text>
</comment>
<keyword evidence="3" id="KW-0963">Cytoplasm</keyword>
<evidence type="ECO:0000256" key="3">
    <source>
        <dbReference type="RuleBase" id="RU364030"/>
    </source>
</evidence>
<evidence type="ECO:0000256" key="4">
    <source>
        <dbReference type="SAM" id="Coils"/>
    </source>
</evidence>
<comment type="similarity">
    <text evidence="1 3">Belongs to the TBCA family.</text>
</comment>
<proteinExistence type="inferred from homology"/>
<dbReference type="EMBL" id="KL648720">
    <property type="protein sequence ID" value="KEY64944.1"/>
    <property type="molecule type" value="Genomic_DNA"/>
</dbReference>
<dbReference type="Proteomes" id="UP000028045">
    <property type="component" value="Unassembled WGS sequence"/>
</dbReference>
<keyword evidence="3" id="KW-0493">Microtubule</keyword>
<dbReference type="GO" id="GO:0005829">
    <property type="term" value="C:cytosol"/>
    <property type="evidence" value="ECO:0007669"/>
    <property type="project" value="TreeGrafter"/>
</dbReference>
<dbReference type="Pfam" id="PF02970">
    <property type="entry name" value="TBCA"/>
    <property type="match status" value="1"/>
</dbReference>
<feature type="coiled-coil region" evidence="4">
    <location>
        <begin position="14"/>
        <end position="41"/>
    </location>
</feature>
<dbReference type="PANTHER" id="PTHR21500:SF0">
    <property type="entry name" value="TUBULIN-SPECIFIC CHAPERONE A"/>
    <property type="match status" value="1"/>
</dbReference>
<keyword evidence="4" id="KW-0175">Coiled coil</keyword>
<evidence type="ECO:0000313" key="6">
    <source>
        <dbReference type="Proteomes" id="UP000028045"/>
    </source>
</evidence>
<dbReference type="PANTHER" id="PTHR21500">
    <property type="entry name" value="TUBULIN-SPECIFIC CHAPERONE A"/>
    <property type="match status" value="1"/>
</dbReference>
<dbReference type="GO" id="GO:0007021">
    <property type="term" value="P:tubulin complex assembly"/>
    <property type="evidence" value="ECO:0007669"/>
    <property type="project" value="UniProtKB-UniRule"/>
</dbReference>
<evidence type="ECO:0000256" key="1">
    <source>
        <dbReference type="ARBA" id="ARBA00006806"/>
    </source>
</evidence>
<dbReference type="InterPro" id="IPR004226">
    <property type="entry name" value="TBCA"/>
</dbReference>
<organism evidence="5 6">
    <name type="scientific">Stachybotrys chartarum (strain CBS 109288 / IBT 7711)</name>
    <name type="common">Toxic black mold</name>
    <name type="synonym">Stilbospora chartarum</name>
    <dbReference type="NCBI Taxonomy" id="1280523"/>
    <lineage>
        <taxon>Eukaryota</taxon>
        <taxon>Fungi</taxon>
        <taxon>Dikarya</taxon>
        <taxon>Ascomycota</taxon>
        <taxon>Pezizomycotina</taxon>
        <taxon>Sordariomycetes</taxon>
        <taxon>Hypocreomycetidae</taxon>
        <taxon>Hypocreales</taxon>
        <taxon>Stachybotryaceae</taxon>
        <taxon>Stachybotrys</taxon>
    </lineage>
</organism>
<dbReference type="OrthoDB" id="296187at2759"/>